<comment type="subcellular location">
    <subcellularLocation>
        <location evidence="1">Mitochondrion</location>
    </subcellularLocation>
</comment>
<evidence type="ECO:0000256" key="1">
    <source>
        <dbReference type="ARBA" id="ARBA00004173"/>
    </source>
</evidence>
<protein>
    <recommendedName>
        <fullName evidence="7">Iron-sulfur cluster assembly 2 homolog, mitochondrial</fullName>
    </recommendedName>
    <alternativeName>
        <fullName evidence="8">HESB-like domain-containing protein 1</fullName>
    </alternativeName>
</protein>
<evidence type="ECO:0000256" key="4">
    <source>
        <dbReference type="ARBA" id="ARBA00023004"/>
    </source>
</evidence>
<evidence type="ECO:0000313" key="13">
    <source>
        <dbReference type="RefSeq" id="XP_016985918.1"/>
    </source>
</evidence>
<keyword evidence="3" id="KW-0479">Metal-binding</keyword>
<dbReference type="InterPro" id="IPR000361">
    <property type="entry name" value="ATAP_core_dom"/>
</dbReference>
<evidence type="ECO:0000256" key="9">
    <source>
        <dbReference type="ARBA" id="ARBA00093471"/>
    </source>
</evidence>
<comment type="function">
    <text evidence="6">Involved in the maturation of mitochondrial 4Fe-4S proteins functioning late in the iron-sulfur cluster assembly pathway. May be involved in the binding of an intermediate of Fe/S cluster assembly.</text>
</comment>
<dbReference type="RefSeq" id="XP_016985918.1">
    <property type="nucleotide sequence ID" value="XM_017130429.1"/>
</dbReference>
<keyword evidence="5" id="KW-0496">Mitochondrion</keyword>
<dbReference type="AlphaFoldDB" id="A0A6P4FEZ3"/>
<dbReference type="GeneID" id="108049286"/>
<feature type="domain" description="Core" evidence="10">
    <location>
        <begin position="35"/>
        <end position="132"/>
    </location>
</feature>
<organism evidence="13">
    <name type="scientific">Drosophila rhopaloa</name>
    <name type="common">Fruit fly</name>
    <dbReference type="NCBI Taxonomy" id="1041015"/>
    <lineage>
        <taxon>Eukaryota</taxon>
        <taxon>Metazoa</taxon>
        <taxon>Ecdysozoa</taxon>
        <taxon>Arthropoda</taxon>
        <taxon>Hexapoda</taxon>
        <taxon>Insecta</taxon>
        <taxon>Pterygota</taxon>
        <taxon>Neoptera</taxon>
        <taxon>Endopterygota</taxon>
        <taxon>Diptera</taxon>
        <taxon>Brachycera</taxon>
        <taxon>Muscomorpha</taxon>
        <taxon>Ephydroidea</taxon>
        <taxon>Drosophilidae</taxon>
        <taxon>Drosophila</taxon>
        <taxon>Sophophora</taxon>
    </lineage>
</organism>
<evidence type="ECO:0000313" key="11">
    <source>
        <dbReference type="EnsemblMetazoa" id="XP_016985918.1"/>
    </source>
</evidence>
<evidence type="ECO:0000256" key="7">
    <source>
        <dbReference type="ARBA" id="ARBA00073313"/>
    </source>
</evidence>
<reference evidence="11" key="3">
    <citation type="submission" date="2025-05" db="UniProtKB">
        <authorList>
            <consortium name="EnsemblMetazoa"/>
        </authorList>
    </citation>
    <scope>IDENTIFICATION</scope>
</reference>
<gene>
    <name evidence="13" type="primary">LOC108049286</name>
    <name evidence="11" type="synonym">108049286</name>
</gene>
<name>A0A6P4FEZ3_DRORH</name>
<evidence type="ECO:0000256" key="3">
    <source>
        <dbReference type="ARBA" id="ARBA00022723"/>
    </source>
</evidence>
<sequence length="139" mass="15334">MAFLLRQVARTGIQRNLILMRHASASTSANPELSVQVSESCMKRLREICVDGSFLRVTVEGGGCSGFQYKFDLDKQLNEDDRQFGEDQAKVVIDNISLEYCSGATVDYHSELIRAGFRMVANPLAEQGCSCGSSFSIKL</sequence>
<accession>A0A6P4FEZ3</accession>
<dbReference type="Proteomes" id="UP001652680">
    <property type="component" value="Unassembled WGS sequence"/>
</dbReference>
<evidence type="ECO:0000256" key="6">
    <source>
        <dbReference type="ARBA" id="ARBA00057540"/>
    </source>
</evidence>
<comment type="subunit">
    <text evidence="9">Heterotetramer; forms a dimer of dimers with IBA57. Interacts with [2Fe-2S]-ISCA2 forming the heterodimer [2Fe- 2S]-ISCA2-IBA57 complex; [2Fe-2S] cluster binding is absolutely required to promote the complex formation.</text>
</comment>
<dbReference type="GO" id="GO:0051537">
    <property type="term" value="F:2 iron, 2 sulfur cluster binding"/>
    <property type="evidence" value="ECO:0007669"/>
    <property type="project" value="TreeGrafter"/>
</dbReference>
<comment type="similarity">
    <text evidence="2">Belongs to the HesB/IscA family.</text>
</comment>
<dbReference type="Gene3D" id="2.60.300.12">
    <property type="entry name" value="HesB-like domain"/>
    <property type="match status" value="1"/>
</dbReference>
<dbReference type="InterPro" id="IPR016092">
    <property type="entry name" value="ATAP"/>
</dbReference>
<dbReference type="SUPFAM" id="SSF89360">
    <property type="entry name" value="HesB-like domain"/>
    <property type="match status" value="1"/>
</dbReference>
<dbReference type="GO" id="GO:0016226">
    <property type="term" value="P:iron-sulfur cluster assembly"/>
    <property type="evidence" value="ECO:0007669"/>
    <property type="project" value="InterPro"/>
</dbReference>
<reference evidence="13" key="2">
    <citation type="submission" date="2025-04" db="UniProtKB">
        <authorList>
            <consortium name="RefSeq"/>
        </authorList>
    </citation>
    <scope>IDENTIFICATION</scope>
</reference>
<dbReference type="GO" id="GO:0051539">
    <property type="term" value="F:4 iron, 4 sulfur cluster binding"/>
    <property type="evidence" value="ECO:0007669"/>
    <property type="project" value="TreeGrafter"/>
</dbReference>
<dbReference type="GO" id="GO:0120510">
    <property type="term" value="C:mitochondrial [4Fe-4S] assembly complex"/>
    <property type="evidence" value="ECO:0007669"/>
    <property type="project" value="UniProtKB-ARBA"/>
</dbReference>
<dbReference type="OrthoDB" id="1938621at2759"/>
<dbReference type="PANTHER" id="PTHR43011:SF1">
    <property type="entry name" value="IRON-SULFUR CLUSTER ASSEMBLY 2 HOMOLOG, MITOCHONDRIAL"/>
    <property type="match status" value="1"/>
</dbReference>
<dbReference type="PANTHER" id="PTHR43011">
    <property type="entry name" value="IRON-SULFUR CLUSTER ASSEMBLY 2 HOMOLOG, MITOCHONDRIAL"/>
    <property type="match status" value="1"/>
</dbReference>
<reference evidence="12" key="1">
    <citation type="journal article" date="2021" name="Elife">
        <title>Highly contiguous assemblies of 101 drosophilid genomes.</title>
        <authorList>
            <person name="Kim B.Y."/>
            <person name="Wang J.R."/>
            <person name="Miller D.E."/>
            <person name="Barmina O."/>
            <person name="Delaney E."/>
            <person name="Thompson A."/>
            <person name="Comeault A.A."/>
            <person name="Peede D."/>
            <person name="D'Agostino E.R."/>
            <person name="Pelaez J."/>
            <person name="Aguilar J.M."/>
            <person name="Haji D."/>
            <person name="Matsunaga T."/>
            <person name="Armstrong E.E."/>
            <person name="Zych M."/>
            <person name="Ogawa Y."/>
            <person name="Stamenkovic-Radak M."/>
            <person name="Jelic M."/>
            <person name="Veselinovic M.S."/>
            <person name="Tanaskovic M."/>
            <person name="Eric P."/>
            <person name="Gao J.J."/>
            <person name="Katoh T.K."/>
            <person name="Toda M.J."/>
            <person name="Watabe H."/>
            <person name="Watada M."/>
            <person name="Davis J.S."/>
            <person name="Moyle L.C."/>
            <person name="Manoli G."/>
            <person name="Bertolini E."/>
            <person name="Kostal V."/>
            <person name="Hawley R.S."/>
            <person name="Takahashi A."/>
            <person name="Jones C.D."/>
            <person name="Price D.K."/>
            <person name="Whiteman N."/>
            <person name="Kopp A."/>
            <person name="Matute D.R."/>
            <person name="Petrov D.A."/>
        </authorList>
    </citation>
    <scope>NUCLEOTIDE SEQUENCE [LARGE SCALE GENOMIC DNA]</scope>
</reference>
<dbReference type="Pfam" id="PF01521">
    <property type="entry name" value="Fe-S_biosyn"/>
    <property type="match status" value="1"/>
</dbReference>
<evidence type="ECO:0000256" key="8">
    <source>
        <dbReference type="ARBA" id="ARBA00077082"/>
    </source>
</evidence>
<evidence type="ECO:0000259" key="10">
    <source>
        <dbReference type="Pfam" id="PF01521"/>
    </source>
</evidence>
<keyword evidence="4" id="KW-0408">Iron</keyword>
<dbReference type="NCBIfam" id="TIGR00049">
    <property type="entry name" value="iron-sulfur cluster assembly accessory protein"/>
    <property type="match status" value="1"/>
</dbReference>
<evidence type="ECO:0000256" key="5">
    <source>
        <dbReference type="ARBA" id="ARBA00023128"/>
    </source>
</evidence>
<dbReference type="EnsemblMetazoa" id="XM_017130429.1">
    <property type="protein sequence ID" value="XP_016985918.1"/>
    <property type="gene ID" value="LOC108049286"/>
</dbReference>
<proteinExistence type="inferred from homology"/>
<dbReference type="FunFam" id="2.60.300.12:FF:000006">
    <property type="entry name" value="Iron-sulfur cluster assembly 2 mitochondrial"/>
    <property type="match status" value="1"/>
</dbReference>
<evidence type="ECO:0000313" key="12">
    <source>
        <dbReference type="Proteomes" id="UP001652680"/>
    </source>
</evidence>
<dbReference type="InterPro" id="IPR035903">
    <property type="entry name" value="HesB-like_dom_sf"/>
</dbReference>
<evidence type="ECO:0000256" key="2">
    <source>
        <dbReference type="ARBA" id="ARBA00006718"/>
    </source>
</evidence>
<dbReference type="GO" id="GO:0005506">
    <property type="term" value="F:iron ion binding"/>
    <property type="evidence" value="ECO:0007669"/>
    <property type="project" value="TreeGrafter"/>
</dbReference>
<keyword evidence="12" id="KW-1185">Reference proteome</keyword>